<evidence type="ECO:0000256" key="7">
    <source>
        <dbReference type="ARBA" id="ARBA00022695"/>
    </source>
</evidence>
<dbReference type="SUPFAM" id="SSF82114">
    <property type="entry name" value="Riboflavin kinase-like"/>
    <property type="match status" value="1"/>
</dbReference>
<evidence type="ECO:0000256" key="1">
    <source>
        <dbReference type="ARBA" id="ARBA00002121"/>
    </source>
</evidence>
<accession>A0A5C4SLT5</accession>
<reference evidence="17 18" key="1">
    <citation type="submission" date="2019-05" db="EMBL/GenBank/DDBJ databases">
        <title>Tamlana fucoidanivorans sp. nov., isolated from the surface of algae collected from Fujian province in China.</title>
        <authorList>
            <person name="Li J."/>
        </authorList>
    </citation>
    <scope>NUCLEOTIDE SEQUENCE [LARGE SCALE GENOMIC DNA]</scope>
    <source>
        <strain evidence="17 18">CW2-9</strain>
    </source>
</reference>
<evidence type="ECO:0000256" key="13">
    <source>
        <dbReference type="ARBA" id="ARBA00047880"/>
    </source>
</evidence>
<keyword evidence="7 15" id="KW-0548">Nucleotidyltransferase</keyword>
<keyword evidence="6 15" id="KW-0808">Transferase</keyword>
<name>A0A5C4SLT5_9FLAO</name>
<dbReference type="InterPro" id="IPR023465">
    <property type="entry name" value="Riboflavin_kinase_dom_sf"/>
</dbReference>
<dbReference type="NCBIfam" id="NF004162">
    <property type="entry name" value="PRK05627.1-5"/>
    <property type="match status" value="1"/>
</dbReference>
<dbReference type="InterPro" id="IPR023468">
    <property type="entry name" value="Riboflavin_kinase"/>
</dbReference>
<evidence type="ECO:0000256" key="3">
    <source>
        <dbReference type="ARBA" id="ARBA00005201"/>
    </source>
</evidence>
<dbReference type="InterPro" id="IPR014729">
    <property type="entry name" value="Rossmann-like_a/b/a_fold"/>
</dbReference>
<keyword evidence="11 15" id="KW-0067">ATP-binding</keyword>
<keyword evidence="12" id="KW-0511">Multifunctional enzyme</keyword>
<dbReference type="NCBIfam" id="TIGR00083">
    <property type="entry name" value="ribF"/>
    <property type="match status" value="1"/>
</dbReference>
<dbReference type="InterPro" id="IPR002606">
    <property type="entry name" value="Riboflavin_kinase_bac"/>
</dbReference>
<dbReference type="PANTHER" id="PTHR22749">
    <property type="entry name" value="RIBOFLAVIN KINASE/FMN ADENYLYLTRANSFERASE"/>
    <property type="match status" value="1"/>
</dbReference>
<evidence type="ECO:0000256" key="6">
    <source>
        <dbReference type="ARBA" id="ARBA00022679"/>
    </source>
</evidence>
<dbReference type="InterPro" id="IPR015864">
    <property type="entry name" value="FAD_synthase"/>
</dbReference>
<dbReference type="UniPathway" id="UPA00277">
    <property type="reaction ID" value="UER00407"/>
</dbReference>
<proteinExistence type="inferred from homology"/>
<dbReference type="CDD" id="cd02064">
    <property type="entry name" value="FAD_synthetase_N"/>
    <property type="match status" value="1"/>
</dbReference>
<keyword evidence="18" id="KW-1185">Reference proteome</keyword>
<evidence type="ECO:0000256" key="12">
    <source>
        <dbReference type="ARBA" id="ARBA00023268"/>
    </source>
</evidence>
<dbReference type="Gene3D" id="3.40.50.620">
    <property type="entry name" value="HUPs"/>
    <property type="match status" value="1"/>
</dbReference>
<evidence type="ECO:0000256" key="10">
    <source>
        <dbReference type="ARBA" id="ARBA00022827"/>
    </source>
</evidence>
<keyword evidence="4 15" id="KW-0285">Flavoprotein</keyword>
<dbReference type="EMBL" id="VDCS01000008">
    <property type="protein sequence ID" value="TNJ44134.1"/>
    <property type="molecule type" value="Genomic_DNA"/>
</dbReference>
<keyword evidence="8 15" id="KW-0547">Nucleotide-binding</keyword>
<keyword evidence="5 15" id="KW-0288">FMN</keyword>
<dbReference type="Gene3D" id="2.40.30.30">
    <property type="entry name" value="Riboflavin kinase-like"/>
    <property type="match status" value="1"/>
</dbReference>
<dbReference type="PIRSF" id="PIRSF004491">
    <property type="entry name" value="FAD_Synth"/>
    <property type="match status" value="1"/>
</dbReference>
<dbReference type="GO" id="GO:0008531">
    <property type="term" value="F:riboflavin kinase activity"/>
    <property type="evidence" value="ECO:0007669"/>
    <property type="project" value="UniProtKB-UniRule"/>
</dbReference>
<dbReference type="SMART" id="SM00904">
    <property type="entry name" value="Flavokinase"/>
    <property type="match status" value="1"/>
</dbReference>
<dbReference type="Proteomes" id="UP000308713">
    <property type="component" value="Unassembled WGS sequence"/>
</dbReference>
<dbReference type="FunFam" id="3.40.50.620:FF:000021">
    <property type="entry name" value="Riboflavin biosynthesis protein"/>
    <property type="match status" value="1"/>
</dbReference>
<dbReference type="EC" id="2.7.1.26" evidence="15"/>
<dbReference type="GO" id="GO:0009398">
    <property type="term" value="P:FMN biosynthetic process"/>
    <property type="evidence" value="ECO:0007669"/>
    <property type="project" value="UniProtKB-UniRule"/>
</dbReference>
<dbReference type="PANTHER" id="PTHR22749:SF6">
    <property type="entry name" value="RIBOFLAVIN KINASE"/>
    <property type="match status" value="1"/>
</dbReference>
<evidence type="ECO:0000256" key="5">
    <source>
        <dbReference type="ARBA" id="ARBA00022643"/>
    </source>
</evidence>
<evidence type="ECO:0000259" key="16">
    <source>
        <dbReference type="SMART" id="SM00904"/>
    </source>
</evidence>
<comment type="catalytic activity">
    <reaction evidence="13 15">
        <text>riboflavin + ATP = FMN + ADP + H(+)</text>
        <dbReference type="Rhea" id="RHEA:14357"/>
        <dbReference type="ChEBI" id="CHEBI:15378"/>
        <dbReference type="ChEBI" id="CHEBI:30616"/>
        <dbReference type="ChEBI" id="CHEBI:57986"/>
        <dbReference type="ChEBI" id="CHEBI:58210"/>
        <dbReference type="ChEBI" id="CHEBI:456216"/>
        <dbReference type="EC" id="2.7.1.26"/>
    </reaction>
</comment>
<comment type="pathway">
    <text evidence="2 15">Cofactor biosynthesis; FAD biosynthesis; FAD from FMN: step 1/1.</text>
</comment>
<organism evidence="17 18">
    <name type="scientific">Allotamlana fucoidanivorans</name>
    <dbReference type="NCBI Taxonomy" id="2583814"/>
    <lineage>
        <taxon>Bacteria</taxon>
        <taxon>Pseudomonadati</taxon>
        <taxon>Bacteroidota</taxon>
        <taxon>Flavobacteriia</taxon>
        <taxon>Flavobacteriales</taxon>
        <taxon>Flavobacteriaceae</taxon>
        <taxon>Allotamlana</taxon>
    </lineage>
</organism>
<evidence type="ECO:0000256" key="2">
    <source>
        <dbReference type="ARBA" id="ARBA00004726"/>
    </source>
</evidence>
<gene>
    <name evidence="17" type="ORF">FGF67_08865</name>
</gene>
<dbReference type="GO" id="GO:0006747">
    <property type="term" value="P:FAD biosynthetic process"/>
    <property type="evidence" value="ECO:0007669"/>
    <property type="project" value="UniProtKB-UniRule"/>
</dbReference>
<evidence type="ECO:0000256" key="8">
    <source>
        <dbReference type="ARBA" id="ARBA00022741"/>
    </source>
</evidence>
<evidence type="ECO:0000313" key="18">
    <source>
        <dbReference type="Proteomes" id="UP000308713"/>
    </source>
</evidence>
<dbReference type="Pfam" id="PF01687">
    <property type="entry name" value="Flavokinase"/>
    <property type="match status" value="1"/>
</dbReference>
<comment type="catalytic activity">
    <reaction evidence="14 15">
        <text>FMN + ATP + H(+) = FAD + diphosphate</text>
        <dbReference type="Rhea" id="RHEA:17237"/>
        <dbReference type="ChEBI" id="CHEBI:15378"/>
        <dbReference type="ChEBI" id="CHEBI:30616"/>
        <dbReference type="ChEBI" id="CHEBI:33019"/>
        <dbReference type="ChEBI" id="CHEBI:57692"/>
        <dbReference type="ChEBI" id="CHEBI:58210"/>
        <dbReference type="EC" id="2.7.7.2"/>
    </reaction>
</comment>
<dbReference type="GO" id="GO:0003919">
    <property type="term" value="F:FMN adenylyltransferase activity"/>
    <property type="evidence" value="ECO:0007669"/>
    <property type="project" value="UniProtKB-UniRule"/>
</dbReference>
<dbReference type="InterPro" id="IPR015865">
    <property type="entry name" value="Riboflavin_kinase_bac/euk"/>
</dbReference>
<dbReference type="EC" id="2.7.7.2" evidence="15"/>
<sequence length="312" mass="35340">MRKVKNLEHYKASEATVVTIGTFDGVHIGHQKIIKRLINTGKVEGLKSVILTFFPHPRMVLQKDSNIKLINTIKERHDILDALGLDFLLIKKFTKAFSRLSAEDFVKDILVDKINAKKVIIGYDHRFGRNRNADINDLKVFGETYGFEVEEISAQDINEVAVSSTKIRAAINDGDIQKANKYLGYDFMLTGEVSQGRGLGKQLNFPTANIVIEEDYKIIPKQGAYVVYAKINDLTVYGMMNIGMNPTVNGSEQTIEVHFFDFNSSIYGEIIQIHLLERLRDEQKFESVEALKKQLAKDKETALKFISSHKPS</sequence>
<evidence type="ECO:0000256" key="11">
    <source>
        <dbReference type="ARBA" id="ARBA00022840"/>
    </source>
</evidence>
<evidence type="ECO:0000256" key="14">
    <source>
        <dbReference type="ARBA" id="ARBA00049494"/>
    </source>
</evidence>
<evidence type="ECO:0000256" key="9">
    <source>
        <dbReference type="ARBA" id="ARBA00022777"/>
    </source>
</evidence>
<dbReference type="Pfam" id="PF06574">
    <property type="entry name" value="FAD_syn"/>
    <property type="match status" value="1"/>
</dbReference>
<dbReference type="AlphaFoldDB" id="A0A5C4SLT5"/>
<keyword evidence="10 15" id="KW-0274">FAD</keyword>
<keyword evidence="9 15" id="KW-0418">Kinase</keyword>
<comment type="function">
    <text evidence="1">Catalyzes the phosphorylation of riboflavin to FMN followed by the adenylation of FMN to FAD.</text>
</comment>
<evidence type="ECO:0000313" key="17">
    <source>
        <dbReference type="EMBL" id="TNJ44134.1"/>
    </source>
</evidence>
<feature type="domain" description="Riboflavin kinase" evidence="16">
    <location>
        <begin position="182"/>
        <end position="307"/>
    </location>
</feature>
<comment type="similarity">
    <text evidence="15">Belongs to the ribF family.</text>
</comment>
<comment type="pathway">
    <text evidence="3 15">Cofactor biosynthesis; FMN biosynthesis; FMN from riboflavin (ATP route): step 1/1.</text>
</comment>
<dbReference type="GO" id="GO:0005524">
    <property type="term" value="F:ATP binding"/>
    <property type="evidence" value="ECO:0007669"/>
    <property type="project" value="UniProtKB-UniRule"/>
</dbReference>
<dbReference type="OrthoDB" id="9803667at2"/>
<evidence type="ECO:0000256" key="15">
    <source>
        <dbReference type="PIRNR" id="PIRNR004491"/>
    </source>
</evidence>
<comment type="caution">
    <text evidence="17">The sequence shown here is derived from an EMBL/GenBank/DDBJ whole genome shotgun (WGS) entry which is preliminary data.</text>
</comment>
<dbReference type="RefSeq" id="WP_139696878.1">
    <property type="nucleotide sequence ID" value="NZ_CP074074.1"/>
</dbReference>
<dbReference type="NCBIfam" id="NF004160">
    <property type="entry name" value="PRK05627.1-3"/>
    <property type="match status" value="1"/>
</dbReference>
<dbReference type="SUPFAM" id="SSF52374">
    <property type="entry name" value="Nucleotidylyl transferase"/>
    <property type="match status" value="1"/>
</dbReference>
<evidence type="ECO:0000256" key="4">
    <source>
        <dbReference type="ARBA" id="ARBA00022630"/>
    </source>
</evidence>
<dbReference type="GO" id="GO:0009231">
    <property type="term" value="P:riboflavin biosynthetic process"/>
    <property type="evidence" value="ECO:0007669"/>
    <property type="project" value="InterPro"/>
</dbReference>
<dbReference type="UniPathway" id="UPA00276">
    <property type="reaction ID" value="UER00406"/>
</dbReference>
<protein>
    <recommendedName>
        <fullName evidence="15">Riboflavin biosynthesis protein</fullName>
    </recommendedName>
    <domain>
        <recommendedName>
            <fullName evidence="15">Riboflavin kinase</fullName>
            <ecNumber evidence="15">2.7.1.26</ecNumber>
        </recommendedName>
        <alternativeName>
            <fullName evidence="15">Flavokinase</fullName>
        </alternativeName>
    </domain>
    <domain>
        <recommendedName>
            <fullName evidence="15">FMN adenylyltransferase</fullName>
            <ecNumber evidence="15">2.7.7.2</ecNumber>
        </recommendedName>
        <alternativeName>
            <fullName evidence="15">FAD pyrophosphorylase</fullName>
        </alternativeName>
        <alternativeName>
            <fullName evidence="15">FAD synthase</fullName>
        </alternativeName>
    </domain>
</protein>